<protein>
    <submittedName>
        <fullName evidence="1">Uncharacterized protein</fullName>
    </submittedName>
</protein>
<accession>A0A915ZHK5</accession>
<dbReference type="AlphaFoldDB" id="A0A915ZHK5"/>
<dbReference type="Proteomes" id="UP000684084">
    <property type="component" value="Unassembled WGS sequence"/>
</dbReference>
<dbReference type="OrthoDB" id="10308124at2759"/>
<comment type="caution">
    <text evidence="1">The sequence shown here is derived from an EMBL/GenBank/DDBJ whole genome shotgun (WGS) entry which is preliminary data.</text>
</comment>
<name>A0A915ZHK5_9GLOM</name>
<evidence type="ECO:0000313" key="1">
    <source>
        <dbReference type="EMBL" id="CAB5377284.1"/>
    </source>
</evidence>
<gene>
    <name evidence="1" type="ORF">CHRIB12_LOCUS15665</name>
</gene>
<evidence type="ECO:0000313" key="2">
    <source>
        <dbReference type="Proteomes" id="UP000684084"/>
    </source>
</evidence>
<proteinExistence type="predicted"/>
<reference evidence="1" key="1">
    <citation type="submission" date="2020-05" db="EMBL/GenBank/DDBJ databases">
        <authorList>
            <person name="Rincon C."/>
            <person name="Sanders R I."/>
            <person name="Robbins C."/>
            <person name="Chaturvedi A."/>
        </authorList>
    </citation>
    <scope>NUCLEOTIDE SEQUENCE</scope>
    <source>
        <strain evidence="1">CHB12</strain>
    </source>
</reference>
<sequence length="114" mass="13477">MLEHIISEWIRCVDKYYEINSDGNYQYRFNITNQLEIDMLEFVEANKALVQEQANTSNNKIDNQLENDMLETSVQEQANTSIIQSHSQAYYTSRKLTEILLQDKSECWECEVKD</sequence>
<dbReference type="EMBL" id="CAGKOT010000037">
    <property type="protein sequence ID" value="CAB5377284.1"/>
    <property type="molecule type" value="Genomic_DNA"/>
</dbReference>
<organism evidence="1 2">
    <name type="scientific">Rhizophagus irregularis</name>
    <dbReference type="NCBI Taxonomy" id="588596"/>
    <lineage>
        <taxon>Eukaryota</taxon>
        <taxon>Fungi</taxon>
        <taxon>Fungi incertae sedis</taxon>
        <taxon>Mucoromycota</taxon>
        <taxon>Glomeromycotina</taxon>
        <taxon>Glomeromycetes</taxon>
        <taxon>Glomerales</taxon>
        <taxon>Glomeraceae</taxon>
        <taxon>Rhizophagus</taxon>
    </lineage>
</organism>